<dbReference type="EMBL" id="JBHSWW010000107">
    <property type="protein sequence ID" value="MFC6753520.1"/>
    <property type="molecule type" value="Genomic_DNA"/>
</dbReference>
<comment type="caution">
    <text evidence="9">The sequence shown here is derived from an EMBL/GenBank/DDBJ whole genome shotgun (WGS) entry which is preliminary data.</text>
</comment>
<dbReference type="Gene3D" id="3.20.20.140">
    <property type="entry name" value="Metal-dependent hydrolases"/>
    <property type="match status" value="1"/>
</dbReference>
<comment type="similarity">
    <text evidence="2">Belongs to the PHP hydrolase family. HisK subfamily.</text>
</comment>
<dbReference type="SUPFAM" id="SSF89550">
    <property type="entry name" value="PHP domain-like"/>
    <property type="match status" value="1"/>
</dbReference>
<dbReference type="EC" id="3.1.3.15" evidence="3"/>
<keyword evidence="4" id="KW-0028">Amino-acid biosynthesis</keyword>
<dbReference type="InterPro" id="IPR016195">
    <property type="entry name" value="Pol/histidinol_Pase-like"/>
</dbReference>
<evidence type="ECO:0000259" key="8">
    <source>
        <dbReference type="SMART" id="SM00481"/>
    </source>
</evidence>
<comment type="catalytic activity">
    <reaction evidence="7">
        <text>L-histidinol phosphate + H2O = L-histidinol + phosphate</text>
        <dbReference type="Rhea" id="RHEA:14465"/>
        <dbReference type="ChEBI" id="CHEBI:15377"/>
        <dbReference type="ChEBI" id="CHEBI:43474"/>
        <dbReference type="ChEBI" id="CHEBI:57699"/>
        <dbReference type="ChEBI" id="CHEBI:57980"/>
        <dbReference type="EC" id="3.1.3.15"/>
    </reaction>
</comment>
<evidence type="ECO:0000256" key="3">
    <source>
        <dbReference type="ARBA" id="ARBA00013085"/>
    </source>
</evidence>
<evidence type="ECO:0000256" key="6">
    <source>
        <dbReference type="ARBA" id="ARBA00023102"/>
    </source>
</evidence>
<keyword evidence="5" id="KW-0378">Hydrolase</keyword>
<evidence type="ECO:0000256" key="7">
    <source>
        <dbReference type="ARBA" id="ARBA00049158"/>
    </source>
</evidence>
<dbReference type="InterPro" id="IPR004013">
    <property type="entry name" value="PHP_dom"/>
</dbReference>
<dbReference type="InterPro" id="IPR003141">
    <property type="entry name" value="Pol/His_phosphatase_N"/>
</dbReference>
<evidence type="ECO:0000313" key="10">
    <source>
        <dbReference type="Proteomes" id="UP001596442"/>
    </source>
</evidence>
<dbReference type="GO" id="GO:0000105">
    <property type="term" value="P:L-histidine biosynthetic process"/>
    <property type="evidence" value="ECO:0007669"/>
    <property type="project" value="UniProtKB-KW"/>
</dbReference>
<evidence type="ECO:0000256" key="4">
    <source>
        <dbReference type="ARBA" id="ARBA00022605"/>
    </source>
</evidence>
<organism evidence="9 10">
    <name type="scientific">Halorubrum tibetense</name>
    <dbReference type="NCBI Taxonomy" id="175631"/>
    <lineage>
        <taxon>Archaea</taxon>
        <taxon>Methanobacteriati</taxon>
        <taxon>Methanobacteriota</taxon>
        <taxon>Stenosarchaea group</taxon>
        <taxon>Halobacteria</taxon>
        <taxon>Halobacteriales</taxon>
        <taxon>Haloferacaceae</taxon>
        <taxon>Halorubrum</taxon>
    </lineage>
</organism>
<sequence length="261" mass="29108">MYDYHIHTTYSDGAFLSWMVDAAADAGLDGVGIADHCNVSPDPSAERYKRALGFNLDLTHERRREAIERISEQRDIRVFDAVEMDYHPDHEAAIASFLDEVPFDYAIGSVHDLDGANVHTRSHFAEKDDAERAALVDRYFEKLVSLIDSELFAIAAHPDLIERNPHLRGFATPDHYERVADAFDRSRTIPEVNAGRLLDDYGEFHPSPAFLDVLLDRGLTMTAGTDSHEPEAIEPRSAELAREFDARGIEVADVSAVVDAG</sequence>
<evidence type="ECO:0000256" key="1">
    <source>
        <dbReference type="ARBA" id="ARBA00004970"/>
    </source>
</evidence>
<evidence type="ECO:0000256" key="5">
    <source>
        <dbReference type="ARBA" id="ARBA00022801"/>
    </source>
</evidence>
<dbReference type="Proteomes" id="UP001596442">
    <property type="component" value="Unassembled WGS sequence"/>
</dbReference>
<keyword evidence="10" id="KW-1185">Reference proteome</keyword>
<dbReference type="InterPro" id="IPR010140">
    <property type="entry name" value="Histidinol_P_phosphatase_HisJ"/>
</dbReference>
<feature type="domain" description="Polymerase/histidinol phosphatase N-terminal" evidence="8">
    <location>
        <begin position="2"/>
        <end position="88"/>
    </location>
</feature>
<comment type="pathway">
    <text evidence="1">Amino-acid biosynthesis; L-histidine biosynthesis; L-histidine from 5-phospho-alpha-D-ribose 1-diphosphate: step 8/9.</text>
</comment>
<dbReference type="PANTHER" id="PTHR21039:SF0">
    <property type="entry name" value="HISTIDINOL-PHOSPHATASE"/>
    <property type="match status" value="1"/>
</dbReference>
<keyword evidence="6" id="KW-0368">Histidine biosynthesis</keyword>
<evidence type="ECO:0000313" key="9">
    <source>
        <dbReference type="EMBL" id="MFC6753520.1"/>
    </source>
</evidence>
<dbReference type="PANTHER" id="PTHR21039">
    <property type="entry name" value="HISTIDINOL PHOSPHATASE-RELATED"/>
    <property type="match status" value="1"/>
</dbReference>
<gene>
    <name evidence="9" type="ORF">ACFQEU_08595</name>
</gene>
<evidence type="ECO:0000256" key="2">
    <source>
        <dbReference type="ARBA" id="ARBA00009152"/>
    </source>
</evidence>
<name>A0ABD5SE52_9EURY</name>
<dbReference type="GO" id="GO:0004401">
    <property type="term" value="F:histidinol-phosphatase activity"/>
    <property type="evidence" value="ECO:0007669"/>
    <property type="project" value="UniProtKB-EC"/>
</dbReference>
<dbReference type="SMART" id="SM00481">
    <property type="entry name" value="POLIIIAc"/>
    <property type="match status" value="1"/>
</dbReference>
<reference evidence="9 10" key="1">
    <citation type="journal article" date="2019" name="Int. J. Syst. Evol. Microbiol.">
        <title>The Global Catalogue of Microorganisms (GCM) 10K type strain sequencing project: providing services to taxonomists for standard genome sequencing and annotation.</title>
        <authorList>
            <consortium name="The Broad Institute Genomics Platform"/>
            <consortium name="The Broad Institute Genome Sequencing Center for Infectious Disease"/>
            <person name="Wu L."/>
            <person name="Ma J."/>
        </authorList>
    </citation>
    <scope>NUCLEOTIDE SEQUENCE [LARGE SCALE GENOMIC DNA]</scope>
    <source>
        <strain evidence="9 10">CGMCC 1.3239</strain>
    </source>
</reference>
<dbReference type="AlphaFoldDB" id="A0ABD5SE52"/>
<dbReference type="Pfam" id="PF02811">
    <property type="entry name" value="PHP"/>
    <property type="match status" value="1"/>
</dbReference>
<dbReference type="RefSeq" id="WP_379781204.1">
    <property type="nucleotide sequence ID" value="NZ_JBHSWW010000107.1"/>
</dbReference>
<accession>A0ABD5SE52</accession>
<proteinExistence type="inferred from homology"/>
<protein>
    <recommendedName>
        <fullName evidence="3">histidinol-phosphatase</fullName>
        <ecNumber evidence="3">3.1.3.15</ecNumber>
    </recommendedName>
</protein>